<dbReference type="Pfam" id="PF02801">
    <property type="entry name" value="Ketoacyl-synt_C"/>
    <property type="match status" value="1"/>
</dbReference>
<dbReference type="InterPro" id="IPR057326">
    <property type="entry name" value="KR_dom"/>
</dbReference>
<keyword evidence="3" id="KW-0808">Transferase</keyword>
<evidence type="ECO:0000256" key="3">
    <source>
        <dbReference type="ARBA" id="ARBA00022679"/>
    </source>
</evidence>
<evidence type="ECO:0000256" key="2">
    <source>
        <dbReference type="ARBA" id="ARBA00022553"/>
    </source>
</evidence>
<feature type="compositionally biased region" description="Polar residues" evidence="6">
    <location>
        <begin position="1294"/>
        <end position="1318"/>
    </location>
</feature>
<evidence type="ECO:0000259" key="9">
    <source>
        <dbReference type="PROSITE" id="PS52019"/>
    </source>
</evidence>
<keyword evidence="11" id="KW-1185">Reference proteome</keyword>
<dbReference type="SMART" id="SM00823">
    <property type="entry name" value="PKS_PP"/>
    <property type="match status" value="1"/>
</dbReference>
<dbReference type="SUPFAM" id="SSF50129">
    <property type="entry name" value="GroES-like"/>
    <property type="match status" value="1"/>
</dbReference>
<dbReference type="InterPro" id="IPR016035">
    <property type="entry name" value="Acyl_Trfase/lysoPLipase"/>
</dbReference>
<dbReference type="InterPro" id="IPR036291">
    <property type="entry name" value="NAD(P)-bd_dom_sf"/>
</dbReference>
<feature type="region of interest" description="Disordered" evidence="6">
    <location>
        <begin position="1294"/>
        <end position="1349"/>
    </location>
</feature>
<dbReference type="InterPro" id="IPR020806">
    <property type="entry name" value="PKS_PP-bd"/>
</dbReference>
<dbReference type="GeneID" id="31004684"/>
<dbReference type="PROSITE" id="PS52004">
    <property type="entry name" value="KS3_2"/>
    <property type="match status" value="1"/>
</dbReference>
<evidence type="ECO:0000256" key="1">
    <source>
        <dbReference type="ARBA" id="ARBA00022450"/>
    </source>
</evidence>
<dbReference type="SUPFAM" id="SSF51735">
    <property type="entry name" value="NAD(P)-binding Rossmann-fold domains"/>
    <property type="match status" value="2"/>
</dbReference>
<dbReference type="PANTHER" id="PTHR43775:SF13">
    <property type="entry name" value="POLYKETIDE SYNTHASE 1"/>
    <property type="match status" value="1"/>
</dbReference>
<dbReference type="Pfam" id="PF13602">
    <property type="entry name" value="ADH_zinc_N_2"/>
    <property type="match status" value="1"/>
</dbReference>
<evidence type="ECO:0000259" key="7">
    <source>
        <dbReference type="PROSITE" id="PS50075"/>
    </source>
</evidence>
<dbReference type="FunFam" id="3.40.50.720:FF:000209">
    <property type="entry name" value="Polyketide synthase Pks12"/>
    <property type="match status" value="1"/>
</dbReference>
<feature type="domain" description="PKS/mFAS DH" evidence="9">
    <location>
        <begin position="948"/>
        <end position="1269"/>
    </location>
</feature>
<dbReference type="SMART" id="SM00826">
    <property type="entry name" value="PKS_DH"/>
    <property type="match status" value="1"/>
</dbReference>
<feature type="region of interest" description="C-terminal hotdog fold" evidence="5">
    <location>
        <begin position="1112"/>
        <end position="1269"/>
    </location>
</feature>
<dbReference type="InterPro" id="IPR020807">
    <property type="entry name" value="PKS_DH"/>
</dbReference>
<dbReference type="Pfam" id="PF08240">
    <property type="entry name" value="ADH_N"/>
    <property type="match status" value="1"/>
</dbReference>
<evidence type="ECO:0000313" key="11">
    <source>
        <dbReference type="Proteomes" id="UP000214365"/>
    </source>
</evidence>
<dbReference type="Gene3D" id="3.90.180.10">
    <property type="entry name" value="Medium-chain alcohol dehydrogenases, catalytic domain"/>
    <property type="match status" value="1"/>
</dbReference>
<proteinExistence type="predicted"/>
<dbReference type="SUPFAM" id="SSF53901">
    <property type="entry name" value="Thiolase-like"/>
    <property type="match status" value="1"/>
</dbReference>
<dbReference type="Pfam" id="PF14765">
    <property type="entry name" value="PS-DH"/>
    <property type="match status" value="1"/>
</dbReference>
<name>A0A225ASG4_TALAT</name>
<dbReference type="GO" id="GO:0004312">
    <property type="term" value="F:fatty acid synthase activity"/>
    <property type="evidence" value="ECO:0007669"/>
    <property type="project" value="TreeGrafter"/>
</dbReference>
<dbReference type="InterPro" id="IPR020841">
    <property type="entry name" value="PKS_Beta-ketoAc_synthase_dom"/>
</dbReference>
<dbReference type="Gene3D" id="3.30.70.3290">
    <property type="match status" value="1"/>
</dbReference>
<evidence type="ECO:0000259" key="8">
    <source>
        <dbReference type="PROSITE" id="PS52004"/>
    </source>
</evidence>
<dbReference type="InterPro" id="IPR014043">
    <property type="entry name" value="Acyl_transferase_dom"/>
</dbReference>
<dbReference type="PANTHER" id="PTHR43775">
    <property type="entry name" value="FATTY ACID SYNTHASE"/>
    <property type="match status" value="1"/>
</dbReference>
<dbReference type="GO" id="GO:0030639">
    <property type="term" value="P:polyketide biosynthetic process"/>
    <property type="evidence" value="ECO:0007669"/>
    <property type="project" value="UniProtKB-ARBA"/>
</dbReference>
<dbReference type="Pfam" id="PF21089">
    <property type="entry name" value="PKS_DH_N"/>
    <property type="match status" value="1"/>
</dbReference>
<dbReference type="Pfam" id="PF23114">
    <property type="entry name" value="NAD-bd_HRPKS_sdrA"/>
    <property type="match status" value="1"/>
</dbReference>
<feature type="compositionally biased region" description="Polar residues" evidence="6">
    <location>
        <begin position="1332"/>
        <end position="1349"/>
    </location>
</feature>
<accession>A0A225ASG4</accession>
<dbReference type="SUPFAM" id="SSF55048">
    <property type="entry name" value="Probable ACP-binding domain of malonyl-CoA ACP transacylase"/>
    <property type="match status" value="1"/>
</dbReference>
<dbReference type="PROSITE" id="PS00606">
    <property type="entry name" value="KS3_1"/>
    <property type="match status" value="1"/>
</dbReference>
<dbReference type="InterPro" id="IPR036736">
    <property type="entry name" value="ACP-like_sf"/>
</dbReference>
<dbReference type="GO" id="GO:0006633">
    <property type="term" value="P:fatty acid biosynthetic process"/>
    <property type="evidence" value="ECO:0007669"/>
    <property type="project" value="InterPro"/>
</dbReference>
<dbReference type="InterPro" id="IPR013154">
    <property type="entry name" value="ADH-like_N"/>
</dbReference>
<dbReference type="SMART" id="SM00827">
    <property type="entry name" value="PKS_AT"/>
    <property type="match status" value="1"/>
</dbReference>
<dbReference type="InterPro" id="IPR016036">
    <property type="entry name" value="Malonyl_transacylase_ACP-bd"/>
</dbReference>
<dbReference type="PROSITE" id="PS00012">
    <property type="entry name" value="PHOSPHOPANTETHEINE"/>
    <property type="match status" value="1"/>
</dbReference>
<feature type="domain" description="Ketosynthase family 3 (KS3)" evidence="8">
    <location>
        <begin position="29"/>
        <end position="454"/>
    </location>
</feature>
<dbReference type="GO" id="GO:0031177">
    <property type="term" value="F:phosphopantetheine binding"/>
    <property type="evidence" value="ECO:0007669"/>
    <property type="project" value="InterPro"/>
</dbReference>
<dbReference type="SUPFAM" id="SSF47336">
    <property type="entry name" value="ACP-like"/>
    <property type="match status" value="1"/>
</dbReference>
<keyword evidence="4" id="KW-0511">Multifunctional enzyme</keyword>
<dbReference type="InterPro" id="IPR014030">
    <property type="entry name" value="Ketoacyl_synth_N"/>
</dbReference>
<dbReference type="InterPro" id="IPR001227">
    <property type="entry name" value="Ac_transferase_dom_sf"/>
</dbReference>
<dbReference type="InterPro" id="IPR049900">
    <property type="entry name" value="PKS_mFAS_DH"/>
</dbReference>
<evidence type="ECO:0000256" key="4">
    <source>
        <dbReference type="ARBA" id="ARBA00023268"/>
    </source>
</evidence>
<dbReference type="CDD" id="cd05195">
    <property type="entry name" value="enoyl_red"/>
    <property type="match status" value="1"/>
</dbReference>
<dbReference type="SUPFAM" id="SSF52151">
    <property type="entry name" value="FabD/lysophospholipase-like"/>
    <property type="match status" value="1"/>
</dbReference>
<dbReference type="Gene3D" id="3.10.129.110">
    <property type="entry name" value="Polyketide synthase dehydratase"/>
    <property type="match status" value="1"/>
</dbReference>
<dbReference type="Pfam" id="PF23297">
    <property type="entry name" value="ACP_SdgA_C"/>
    <property type="match status" value="1"/>
</dbReference>
<dbReference type="Pfam" id="PF08659">
    <property type="entry name" value="KR"/>
    <property type="match status" value="1"/>
</dbReference>
<dbReference type="InterPro" id="IPR014031">
    <property type="entry name" value="Ketoacyl_synth_C"/>
</dbReference>
<dbReference type="CDD" id="cd00833">
    <property type="entry name" value="PKS"/>
    <property type="match status" value="1"/>
</dbReference>
<dbReference type="InterPro" id="IPR049552">
    <property type="entry name" value="PKS_DH_N"/>
</dbReference>
<dbReference type="InterPro" id="IPR009081">
    <property type="entry name" value="PP-bd_ACP"/>
</dbReference>
<dbReference type="STRING" id="1441469.A0A225ASG4"/>
<dbReference type="InterPro" id="IPR042104">
    <property type="entry name" value="PKS_dehydratase_sf"/>
</dbReference>
<protein>
    <submittedName>
        <fullName evidence="10">Uncharacterized protein</fullName>
    </submittedName>
</protein>
<dbReference type="InterPro" id="IPR056501">
    <property type="entry name" value="NAD-bd_HRPKS_sdrA"/>
</dbReference>
<feature type="domain" description="Carrier" evidence="7">
    <location>
        <begin position="2177"/>
        <end position="2254"/>
    </location>
</feature>
<sequence length="2260" mass="246348">MDGFSDIPQMHAGSATLYHDAACCQENQPQKIAIIGYACRLPGNVSSPTDLWELCTRKRSGWSPIPKDRFASGAFHHPNPSKVGTFNPTGGYFLQDDIARFDAPFFNITAQEAISMDPQQRLLLECSYEAVESAGLPKESLAGRNVGVFVGGNFADYELRNVRDVETIPMYQSTGCAPSLQSNRLSYYFDFRGPSFTVDTACSSSLVALHAAVQSLRNGESTEALVAGCRLNIVPDLFVSMSMSQLFNDEGKTYAFDNRATSGFARGEGAGVVILKLLDDALRDKDPIRAVIVHSGVSQDGRTQGITLPNGRAQEELVRRVYREAHINPVDCGFVEMHGTGTKVGDPIEASGVHGALGGGRSPKDPLYIGSVKSNVGHLEGASGIISLIKSAMILDYDLLLPNAEFKKANEKIPLNEWNMKVVTSTRPWPRGKKYISVSNYGFGGTNAHVVLEKAPLGSSTPVASINDNDVLHQDPRYKLIFISANDKEALQQRIKDFGMYFEQRPEVFEKLLFGNFAYTLGSRLSQLPYRVALPANSLDDLGIRLAQLKVNSSRVLESPRVGYVFSGQGAQWAQMGLALIDEYPVFRTAIQQADDCLRDLGASFSLVDELRKDSSVSLIDCPEISQPACTAIQIAIVTLLKSWGIRPSSVVGHSSGEIAAAFAAGIYDSQAAMALSYHRGQMTRLLKESYPSLQGGMIAAGAEADTIRPMLKLLGNGYATVACVNSPTSVTVSGDLVAIDELESVLQAKQIFNRRLKIDVAYHSDHMKRISEDYLAAITSIHPKATVDDNVIFYSSVLAGPVDPSILNAAYWVRNLVSPVLFPDALTAMCKDDTGPPSILIEIGPHSALKGPIGDTLKYLGLAPSKITYASTIVRKADAVESLMNTAAITYVRGATLDSYAINFPCTGAVKNSFLTDLPRYPWQHNTRYWHESRIAQKHQERDNARNDVLGVMANYSNDREPTWRNIVRLDEIPWLRDHKMQGMVVYPLAGYLAMAIEAAGRRARERNTTFSTFELREVLVESALVLNDDVDVETTISLRPYDEGTRSVSDVWDEFRIHSWSSQRGWIQHCRGLVGVRTSSKAGSLGVLESIDENKRSLGNRRNQIVTRSINRVSEKYLYQALTNLGADYGPTFQGLENCSADSYHSYADLHVRDTTTLMPRTFEPSLIVHPAFLDGLLHLVWPILGHGIMRLDTLYMPTLIKHATINRDISLSVGQHVRAFGTGSPNLPSPQPTSFDLFALADDTSSDPLIMLDGLVMTPIRDLGLESGADVRKLCYELKWQPFIKPGQLTNGHGYSESLPSGNSGSLTNGPSTTGDNHDNELANGPNHELSNGMNGHGNVNGTASAHDSKGDIFITQFAHHVDENPTASQIVNDFDEGQSRCLLITELEKSQFAHRDVIIIQSSKTSLRDATAQQFEAVQAILLNAARVLWVYQDYCPDAQMSVGLARSVRSETMAKISTLGIDTEDPIAASKIVCKVVGAVWPTDGSQHCTESEFKSAGSQLFVIRALEDEASNAFVHNEISDMALSSQLFHQPGRRLKLKIANAGSLDTLYFDDDSVNDLDDDSVEIEIKATGINFKDVVVAMGQLSQPYIGVECSGVITSVGKNVTDVFLGQRVMATPEGAYSTYTRCPSTSVAPIPDSLTDEEAATIPIIFCTAYYALFDLGNLAPGERLLIHAGAGGVGQAAIQLAQMVDADIFVTVGSREKKQFLMQQYNISEDRILYSRDASFGPALRRATNNEGVDVVLNSLAGDLLRESWECVAPFGRFIEIGKADITKNTRLEMLKFEHNVTFASVDLTKVAKFRPKLMKRLLNDVSRLVNESLVKPVFPITRYSLSEIEAGFRALQTGKNIGKSVVIPNVNDKVKAVSLKTNESLLKPDATYLIIGGTGGLGRSMAAWMSSKGARWIVLVSRSGSVANDLKVLVDDLALRGTQIVVKSCDVSCKIDVERLVNEEIRDLPPICGVVHGAMILRSSKVLTYGDQDMLFENMTFDDFQSVSKCKVEGAWNLHHSLARSPLDFFIALSSVAGVVGNRGQAAYSAANVFLDGFMEYRRCQGLPGTSIDLAAVTDVGYLANSDPSRRQEVVKNIGGATINESEVLSLLALAISGSYTTSGQSQIITGLEATDGLDSFWLHDSKFTVIRESVQSLVGHSLKDAKELPLRIAVKGATSKEEAVQICYSALATKLATVLGIAAEDMDTSTRVSSLGLDSLVAIEIRNWIAREADANIQVLELLSSESLVKLAELILSKSKLAGPK</sequence>
<dbReference type="InterPro" id="IPR049551">
    <property type="entry name" value="PKS_DH_C"/>
</dbReference>
<dbReference type="Gene3D" id="1.10.1200.10">
    <property type="entry name" value="ACP-like"/>
    <property type="match status" value="1"/>
</dbReference>
<dbReference type="InterPro" id="IPR013968">
    <property type="entry name" value="PKS_KR"/>
</dbReference>
<gene>
    <name evidence="10" type="ORF">UA08_04929</name>
</gene>
<evidence type="ECO:0000256" key="5">
    <source>
        <dbReference type="PROSITE-ProRule" id="PRU01363"/>
    </source>
</evidence>
<dbReference type="Pfam" id="PF00698">
    <property type="entry name" value="Acyl_transf_1"/>
    <property type="match status" value="1"/>
</dbReference>
<evidence type="ECO:0000256" key="6">
    <source>
        <dbReference type="SAM" id="MobiDB-lite"/>
    </source>
</evidence>
<dbReference type="InterPro" id="IPR032821">
    <property type="entry name" value="PKS_assoc"/>
</dbReference>
<dbReference type="InterPro" id="IPR018201">
    <property type="entry name" value="Ketoacyl_synth_AS"/>
</dbReference>
<dbReference type="InterPro" id="IPR020843">
    <property type="entry name" value="ER"/>
</dbReference>
<dbReference type="Gene3D" id="3.40.50.720">
    <property type="entry name" value="NAD(P)-binding Rossmann-like Domain"/>
    <property type="match status" value="2"/>
</dbReference>
<reference evidence="10 11" key="1">
    <citation type="submission" date="2015-06" db="EMBL/GenBank/DDBJ databases">
        <title>Talaromyces atroroseus IBT 11181 draft genome.</title>
        <authorList>
            <person name="Rasmussen K.B."/>
            <person name="Rasmussen S."/>
            <person name="Petersen B."/>
            <person name="Sicheritz-Ponten T."/>
            <person name="Mortensen U.H."/>
            <person name="Thrane U."/>
        </authorList>
    </citation>
    <scope>NUCLEOTIDE SEQUENCE [LARGE SCALE GENOMIC DNA]</scope>
    <source>
        <strain evidence="10 11">IBT 11181</strain>
    </source>
</reference>
<dbReference type="SMART" id="SM00829">
    <property type="entry name" value="PKS_ER"/>
    <property type="match status" value="1"/>
</dbReference>
<dbReference type="PROSITE" id="PS52019">
    <property type="entry name" value="PKS_MFAS_DH"/>
    <property type="match status" value="1"/>
</dbReference>
<comment type="caution">
    <text evidence="10">The sequence shown here is derived from an EMBL/GenBank/DDBJ whole genome shotgun (WGS) entry which is preliminary data.</text>
</comment>
<feature type="active site" description="Proton acceptor; for dehydratase activity" evidence="5">
    <location>
        <position position="980"/>
    </location>
</feature>
<feature type="region of interest" description="N-terminal hotdog fold" evidence="5">
    <location>
        <begin position="948"/>
        <end position="1083"/>
    </location>
</feature>
<dbReference type="Pfam" id="PF00109">
    <property type="entry name" value="ketoacyl-synt"/>
    <property type="match status" value="1"/>
</dbReference>
<dbReference type="GO" id="GO:0016491">
    <property type="term" value="F:oxidoreductase activity"/>
    <property type="evidence" value="ECO:0007669"/>
    <property type="project" value="InterPro"/>
</dbReference>
<dbReference type="GO" id="GO:1901336">
    <property type="term" value="P:lactone biosynthetic process"/>
    <property type="evidence" value="ECO:0007669"/>
    <property type="project" value="UniProtKB-ARBA"/>
</dbReference>
<organism evidence="10 11">
    <name type="scientific">Talaromyces atroroseus</name>
    <dbReference type="NCBI Taxonomy" id="1441469"/>
    <lineage>
        <taxon>Eukaryota</taxon>
        <taxon>Fungi</taxon>
        <taxon>Dikarya</taxon>
        <taxon>Ascomycota</taxon>
        <taxon>Pezizomycotina</taxon>
        <taxon>Eurotiomycetes</taxon>
        <taxon>Eurotiomycetidae</taxon>
        <taxon>Eurotiales</taxon>
        <taxon>Trichocomaceae</taxon>
        <taxon>Talaromyces</taxon>
        <taxon>Talaromyces sect. Trachyspermi</taxon>
    </lineage>
</organism>
<dbReference type="SMART" id="SM00825">
    <property type="entry name" value="PKS_KS"/>
    <property type="match status" value="1"/>
</dbReference>
<dbReference type="InterPro" id="IPR011032">
    <property type="entry name" value="GroES-like_sf"/>
</dbReference>
<dbReference type="InterPro" id="IPR006162">
    <property type="entry name" value="Ppantetheine_attach_site"/>
</dbReference>
<dbReference type="SMART" id="SM00822">
    <property type="entry name" value="PKS_KR"/>
    <property type="match status" value="1"/>
</dbReference>
<dbReference type="PROSITE" id="PS50075">
    <property type="entry name" value="CARRIER"/>
    <property type="match status" value="1"/>
</dbReference>
<dbReference type="Proteomes" id="UP000214365">
    <property type="component" value="Unassembled WGS sequence"/>
</dbReference>
<keyword evidence="2" id="KW-0597">Phosphoprotein</keyword>
<dbReference type="GO" id="GO:0004315">
    <property type="term" value="F:3-oxoacyl-[acyl-carrier-protein] synthase activity"/>
    <property type="evidence" value="ECO:0007669"/>
    <property type="project" value="InterPro"/>
</dbReference>
<feature type="active site" description="Proton donor; for dehydratase activity" evidence="5">
    <location>
        <position position="1177"/>
    </location>
</feature>
<dbReference type="Pfam" id="PF16197">
    <property type="entry name" value="KAsynt_C_assoc"/>
    <property type="match status" value="1"/>
</dbReference>
<dbReference type="RefSeq" id="XP_020120339.1">
    <property type="nucleotide sequence ID" value="XM_020267252.1"/>
</dbReference>
<dbReference type="InterPro" id="IPR050091">
    <property type="entry name" value="PKS_NRPS_Biosynth_Enz"/>
</dbReference>
<keyword evidence="1" id="KW-0596">Phosphopantetheine</keyword>
<dbReference type="Gene3D" id="3.40.47.10">
    <property type="match status" value="1"/>
</dbReference>
<evidence type="ECO:0000313" key="10">
    <source>
        <dbReference type="EMBL" id="OKL60218.1"/>
    </source>
</evidence>
<dbReference type="EMBL" id="LFMY01000006">
    <property type="protein sequence ID" value="OKL60218.1"/>
    <property type="molecule type" value="Genomic_DNA"/>
</dbReference>
<dbReference type="InterPro" id="IPR016039">
    <property type="entry name" value="Thiolase-like"/>
</dbReference>
<dbReference type="Gene3D" id="3.40.366.10">
    <property type="entry name" value="Malonyl-Coenzyme A Acyl Carrier Protein, domain 2"/>
    <property type="match status" value="1"/>
</dbReference>
<dbReference type="OrthoDB" id="329835at2759"/>